<evidence type="ECO:0008006" key="3">
    <source>
        <dbReference type="Google" id="ProtNLM"/>
    </source>
</evidence>
<name>A0ABR1JTG1_9AGAR</name>
<protein>
    <recommendedName>
        <fullName evidence="3">AroM protein</fullName>
    </recommendedName>
</protein>
<evidence type="ECO:0000313" key="2">
    <source>
        <dbReference type="Proteomes" id="UP001498398"/>
    </source>
</evidence>
<comment type="caution">
    <text evidence="1">The sequence shown here is derived from an EMBL/GenBank/DDBJ whole genome shotgun (WGS) entry which is preliminary data.</text>
</comment>
<organism evidence="1 2">
    <name type="scientific">Marasmiellus scandens</name>
    <dbReference type="NCBI Taxonomy" id="2682957"/>
    <lineage>
        <taxon>Eukaryota</taxon>
        <taxon>Fungi</taxon>
        <taxon>Dikarya</taxon>
        <taxon>Basidiomycota</taxon>
        <taxon>Agaricomycotina</taxon>
        <taxon>Agaricomycetes</taxon>
        <taxon>Agaricomycetidae</taxon>
        <taxon>Agaricales</taxon>
        <taxon>Marasmiineae</taxon>
        <taxon>Omphalotaceae</taxon>
        <taxon>Marasmiellus</taxon>
    </lineage>
</organism>
<dbReference type="EMBL" id="JBANRG010000005">
    <property type="protein sequence ID" value="KAK7466299.1"/>
    <property type="molecule type" value="Genomic_DNA"/>
</dbReference>
<reference evidence="1 2" key="1">
    <citation type="submission" date="2024-01" db="EMBL/GenBank/DDBJ databases">
        <title>A draft genome for the cacao thread blight pathogen Marasmiellus scandens.</title>
        <authorList>
            <person name="Baruah I.K."/>
            <person name="Leung J."/>
            <person name="Bukari Y."/>
            <person name="Amoako-Attah I."/>
            <person name="Meinhardt L.W."/>
            <person name="Bailey B.A."/>
            <person name="Cohen S.P."/>
        </authorList>
    </citation>
    <scope>NUCLEOTIDE SEQUENCE [LARGE SCALE GENOMIC DNA]</scope>
    <source>
        <strain evidence="1 2">GH-19</strain>
    </source>
</reference>
<sequence>MPRLGLITIGQSPRPDLTLALAPLLPGVSFVERGILNGLSSSEIALLAPSPDDPHDVPLTTRLLDGTSCIIGEKAVVDRMPALIQALEDDEGVDCIMLACTGHFPPFVHKKPLFVPDHLITFGTAALVQGMRAKTVGILSPVPGQMEPSKEKFAPRLREDVKLVHAWCSPYTGTGESRTLDLESAGRELVEKGAELIAMDCMGYTEEMRKVLAKETRVPIVLARSVATRFAAEILDSMV</sequence>
<accession>A0ABR1JTG1</accession>
<dbReference type="Proteomes" id="UP001498398">
    <property type="component" value="Unassembled WGS sequence"/>
</dbReference>
<evidence type="ECO:0000313" key="1">
    <source>
        <dbReference type="EMBL" id="KAK7466299.1"/>
    </source>
</evidence>
<gene>
    <name evidence="1" type="ORF">VKT23_005026</name>
</gene>
<keyword evidence="2" id="KW-1185">Reference proteome</keyword>
<proteinExistence type="predicted"/>
<dbReference type="Pfam" id="PF07302">
    <property type="entry name" value="AroM"/>
    <property type="match status" value="1"/>
</dbReference>
<dbReference type="InterPro" id="IPR010843">
    <property type="entry name" value="Uncharacterised_AroM"/>
</dbReference>